<dbReference type="InParanoid" id="T1FCM9"/>
<dbReference type="RefSeq" id="XP_009024413.1">
    <property type="nucleotide sequence ID" value="XM_009026165.1"/>
</dbReference>
<name>T1FCM9_HELRO</name>
<organism evidence="2 3">
    <name type="scientific">Helobdella robusta</name>
    <name type="common">Californian leech</name>
    <dbReference type="NCBI Taxonomy" id="6412"/>
    <lineage>
        <taxon>Eukaryota</taxon>
        <taxon>Metazoa</taxon>
        <taxon>Spiralia</taxon>
        <taxon>Lophotrochozoa</taxon>
        <taxon>Annelida</taxon>
        <taxon>Clitellata</taxon>
        <taxon>Hirudinea</taxon>
        <taxon>Rhynchobdellida</taxon>
        <taxon>Glossiphoniidae</taxon>
        <taxon>Helobdella</taxon>
    </lineage>
</organism>
<accession>T1FCM9</accession>
<keyword evidence="3" id="KW-1185">Reference proteome</keyword>
<reference evidence="1 3" key="2">
    <citation type="journal article" date="2013" name="Nature">
        <title>Insights into bilaterian evolution from three spiralian genomes.</title>
        <authorList>
            <person name="Simakov O."/>
            <person name="Marletaz F."/>
            <person name="Cho S.J."/>
            <person name="Edsinger-Gonzales E."/>
            <person name="Havlak P."/>
            <person name="Hellsten U."/>
            <person name="Kuo D.H."/>
            <person name="Larsson T."/>
            <person name="Lv J."/>
            <person name="Arendt D."/>
            <person name="Savage R."/>
            <person name="Osoegawa K."/>
            <person name="de Jong P."/>
            <person name="Grimwood J."/>
            <person name="Chapman J.A."/>
            <person name="Shapiro H."/>
            <person name="Aerts A."/>
            <person name="Otillar R.P."/>
            <person name="Terry A.Y."/>
            <person name="Boore J.L."/>
            <person name="Grigoriev I.V."/>
            <person name="Lindberg D.R."/>
            <person name="Seaver E.C."/>
            <person name="Weisblat D.A."/>
            <person name="Putnam N.H."/>
            <person name="Rokhsar D.S."/>
        </authorList>
    </citation>
    <scope>NUCLEOTIDE SEQUENCE</scope>
</reference>
<dbReference type="EMBL" id="KB097336">
    <property type="protein sequence ID" value="ESN97595.1"/>
    <property type="molecule type" value="Genomic_DNA"/>
</dbReference>
<protein>
    <submittedName>
        <fullName evidence="1 2">Uncharacterized protein</fullName>
    </submittedName>
</protein>
<reference evidence="2" key="3">
    <citation type="submission" date="2015-06" db="UniProtKB">
        <authorList>
            <consortium name="EnsemblMetazoa"/>
        </authorList>
    </citation>
    <scope>IDENTIFICATION</scope>
</reference>
<proteinExistence type="predicted"/>
<gene>
    <name evidence="2" type="primary">20206578</name>
    <name evidence="1" type="ORF">HELRODRAFT_178031</name>
</gene>
<dbReference type="GeneID" id="20206578"/>
<dbReference type="EnsemblMetazoa" id="HelroT178031">
    <property type="protein sequence ID" value="HelroP178031"/>
    <property type="gene ID" value="HelroG178031"/>
</dbReference>
<reference evidence="3" key="1">
    <citation type="submission" date="2012-12" db="EMBL/GenBank/DDBJ databases">
        <authorList>
            <person name="Hellsten U."/>
            <person name="Grimwood J."/>
            <person name="Chapman J.A."/>
            <person name="Shapiro H."/>
            <person name="Aerts A."/>
            <person name="Otillar R.P."/>
            <person name="Terry A.Y."/>
            <person name="Boore J.L."/>
            <person name="Simakov O."/>
            <person name="Marletaz F."/>
            <person name="Cho S.-J."/>
            <person name="Edsinger-Gonzales E."/>
            <person name="Havlak P."/>
            <person name="Kuo D.-H."/>
            <person name="Larsson T."/>
            <person name="Lv J."/>
            <person name="Arendt D."/>
            <person name="Savage R."/>
            <person name="Osoegawa K."/>
            <person name="de Jong P."/>
            <person name="Lindberg D.R."/>
            <person name="Seaver E.C."/>
            <person name="Weisblat D.A."/>
            <person name="Putnam N.H."/>
            <person name="Grigoriev I.V."/>
            <person name="Rokhsar D.S."/>
        </authorList>
    </citation>
    <scope>NUCLEOTIDE SEQUENCE</scope>
</reference>
<sequence length="167" mass="19281">MSKLEPTEGHRAIQKCKYHDIDKIISFFPGNEYYDQSKLSNYLNNGNSNNNKPCSDDIFPNDANGFGAHLFKNGHTSYKDSLNSNTTYIYQDCLLQISSWNVGAMWFNTIVDDCPDHPVIVQSEIIKESFKLLEPEFMFNLTQWKNPKRESDVSRQITNAFWVLPLS</sequence>
<dbReference type="KEGG" id="hro:HELRODRAFT_178031"/>
<dbReference type="AlphaFoldDB" id="T1FCM9"/>
<evidence type="ECO:0000313" key="1">
    <source>
        <dbReference type="EMBL" id="ESN97595.1"/>
    </source>
</evidence>
<dbReference type="Proteomes" id="UP000015101">
    <property type="component" value="Unassembled WGS sequence"/>
</dbReference>
<dbReference type="HOGENOM" id="CLU_1596311_0_0_1"/>
<dbReference type="EMBL" id="AMQM01006280">
    <property type="status" value="NOT_ANNOTATED_CDS"/>
    <property type="molecule type" value="Genomic_DNA"/>
</dbReference>
<dbReference type="CTD" id="20206578"/>
<evidence type="ECO:0000313" key="3">
    <source>
        <dbReference type="Proteomes" id="UP000015101"/>
    </source>
</evidence>
<evidence type="ECO:0000313" key="2">
    <source>
        <dbReference type="EnsemblMetazoa" id="HelroP178031"/>
    </source>
</evidence>